<gene>
    <name evidence="3" type="ORF">PC110_g14255</name>
    <name evidence="1" type="ORF">PC117_g15753</name>
    <name evidence="2" type="ORF">PC129_g13826</name>
</gene>
<name>A0A329S1I1_9STRA</name>
<keyword evidence="4" id="KW-1185">Reference proteome</keyword>
<sequence length="126" mass="13992">MLGTPQADQNVTQALSGWRPKEGARLLSLRALEYPELLRTQKLQTLLFANTQSFVDHAFNLDGDVAEVLTATLILHYPDILVFSPDRAIVARIQDAMSAGAIEGAEVLAWSDTIRRAFPTRDKQDQ</sequence>
<dbReference type="Proteomes" id="UP000736787">
    <property type="component" value="Unassembled WGS sequence"/>
</dbReference>
<dbReference type="EMBL" id="RCMK01000536">
    <property type="protein sequence ID" value="KAG2923406.1"/>
    <property type="molecule type" value="Genomic_DNA"/>
</dbReference>
<dbReference type="STRING" id="29920.A0A329S1I1"/>
<dbReference type="VEuPathDB" id="FungiDB:PC110_g14255"/>
<evidence type="ECO:0000313" key="2">
    <source>
        <dbReference type="EMBL" id="KAG3215291.1"/>
    </source>
</evidence>
<proteinExistence type="predicted"/>
<comment type="caution">
    <text evidence="3">The sequence shown here is derived from an EMBL/GenBank/DDBJ whole genome shotgun (WGS) entry which is preliminary data.</text>
</comment>
<accession>A0A329S1I1</accession>
<organism evidence="3 4">
    <name type="scientific">Phytophthora cactorum</name>
    <dbReference type="NCBI Taxonomy" id="29920"/>
    <lineage>
        <taxon>Eukaryota</taxon>
        <taxon>Sar</taxon>
        <taxon>Stramenopiles</taxon>
        <taxon>Oomycota</taxon>
        <taxon>Peronosporomycetes</taxon>
        <taxon>Peronosporales</taxon>
        <taxon>Peronosporaceae</taxon>
        <taxon>Phytophthora</taxon>
    </lineage>
</organism>
<protein>
    <submittedName>
        <fullName evidence="3">Uncharacterized protein</fullName>
    </submittedName>
</protein>
<evidence type="ECO:0000313" key="4">
    <source>
        <dbReference type="Proteomes" id="UP000251314"/>
    </source>
</evidence>
<dbReference type="EMBL" id="RCMV01000568">
    <property type="protein sequence ID" value="KAG3215291.1"/>
    <property type="molecule type" value="Genomic_DNA"/>
</dbReference>
<dbReference type="Proteomes" id="UP000251314">
    <property type="component" value="Unassembled WGS sequence"/>
</dbReference>
<dbReference type="EMBL" id="MJFZ01000431">
    <property type="protein sequence ID" value="RAW29378.1"/>
    <property type="molecule type" value="Genomic_DNA"/>
</dbReference>
<evidence type="ECO:0000313" key="3">
    <source>
        <dbReference type="EMBL" id="RAW29378.1"/>
    </source>
</evidence>
<dbReference type="OrthoDB" id="129303at2759"/>
<dbReference type="AlphaFoldDB" id="A0A329S1I1"/>
<reference evidence="3 4" key="1">
    <citation type="submission" date="2018-01" db="EMBL/GenBank/DDBJ databases">
        <title>Draft genome of the strawberry crown rot pathogen Phytophthora cactorum.</title>
        <authorList>
            <person name="Armitage A.D."/>
            <person name="Lysoe E."/>
            <person name="Nellist C.F."/>
            <person name="Harrison R.J."/>
            <person name="Brurberg M.B."/>
        </authorList>
    </citation>
    <scope>NUCLEOTIDE SEQUENCE [LARGE SCALE GENOMIC DNA]</scope>
    <source>
        <strain evidence="3 4">10300</strain>
    </source>
</reference>
<evidence type="ECO:0000313" key="1">
    <source>
        <dbReference type="EMBL" id="KAG2923406.1"/>
    </source>
</evidence>
<reference evidence="1" key="2">
    <citation type="submission" date="2018-10" db="EMBL/GenBank/DDBJ databases">
        <title>Effector identification in a new, highly contiguous assembly of the strawberry crown rot pathogen Phytophthora cactorum.</title>
        <authorList>
            <person name="Armitage A.D."/>
            <person name="Nellist C.F."/>
            <person name="Bates H."/>
            <person name="Vickerstaff R.J."/>
            <person name="Harrison R.J."/>
        </authorList>
    </citation>
    <scope>NUCLEOTIDE SEQUENCE</scope>
    <source>
        <strain evidence="1">4040</strain>
        <strain evidence="2">P421</strain>
    </source>
</reference>
<dbReference type="Proteomes" id="UP000760860">
    <property type="component" value="Unassembled WGS sequence"/>
</dbReference>